<dbReference type="InterPro" id="IPR001920">
    <property type="entry name" value="Asp/Glu_race"/>
</dbReference>
<organism evidence="1 2">
    <name type="scientific">Sphingobacterium olei</name>
    <dbReference type="NCBI Taxonomy" id="2571155"/>
    <lineage>
        <taxon>Bacteria</taxon>
        <taxon>Pseudomonadati</taxon>
        <taxon>Bacteroidota</taxon>
        <taxon>Sphingobacteriia</taxon>
        <taxon>Sphingobacteriales</taxon>
        <taxon>Sphingobacteriaceae</taxon>
        <taxon>Sphingobacterium</taxon>
    </lineage>
</organism>
<dbReference type="PROSITE" id="PS00924">
    <property type="entry name" value="ASP_GLU_RACEMASE_2"/>
    <property type="match status" value="1"/>
</dbReference>
<dbReference type="EMBL" id="SUME01000002">
    <property type="protein sequence ID" value="TJZ62343.1"/>
    <property type="molecule type" value="Genomic_DNA"/>
</dbReference>
<dbReference type="Gene3D" id="3.40.50.1860">
    <property type="match status" value="2"/>
</dbReference>
<dbReference type="InterPro" id="IPR018187">
    <property type="entry name" value="Asp/Glu_racemase_AS_1"/>
</dbReference>
<gene>
    <name evidence="1" type="ORF">FAZ15_05730</name>
</gene>
<sequence length="511" mass="56975">METTTFIKQVGRLIIIGLTIGNYSCTNTARNDEDPLTPIEQAILVDTGSFYYVDFHRYQADGAQLPIGVFDSGTGGLTVLDAIVRFDAYGNTDQTTGSDGQVDFGKERFIYLADQANMPYGNYHSEHKTDLLIEHILKDVQFLLSDRYYSDAKAESPLGKKQQIKALVVACNTATAYGKESIEAFLQKAGIDIPVIGVIDAGARGALDVFDPTEDGSIGVFATVGTIASKGYERTILRIKNERGYSGDIQVYSQGGHGVAEAVDEEPDFINHQSTSPRSNYRGPGLKHPEYAIDKALMDVYSFDFSDGDMLCDDESAMDCNILQLNSTENYIRYHLVSLMEQLRNQPSARPLKALLLGCTHYPYLTDEIHKVLGELYSYQRDGKYIYRPLMDKNVVLIDPAENVSHELHAYLKDKRLFNPSGNLRGSEFFISVPNPDNTAVKTDSLGRFTYDYKYGRNAGDIQEYVKVVPFSHANIPNEVVHRMESAIPETFKLINALHRPSESQNAKTIK</sequence>
<protein>
    <submittedName>
        <fullName evidence="1">Asp/Glu/hydantoin racemase</fullName>
    </submittedName>
</protein>
<proteinExistence type="predicted"/>
<dbReference type="OrthoDB" id="9801055at2"/>
<name>A0A4U0P4S7_9SPHI</name>
<keyword evidence="2" id="KW-1185">Reference proteome</keyword>
<dbReference type="PROSITE" id="PS00923">
    <property type="entry name" value="ASP_GLU_RACEMASE_1"/>
    <property type="match status" value="1"/>
</dbReference>
<evidence type="ECO:0000313" key="2">
    <source>
        <dbReference type="Proteomes" id="UP000306808"/>
    </source>
</evidence>
<dbReference type="SUPFAM" id="SSF53681">
    <property type="entry name" value="Aspartate/glutamate racemase"/>
    <property type="match status" value="2"/>
</dbReference>
<dbReference type="AlphaFoldDB" id="A0A4U0P4S7"/>
<dbReference type="Proteomes" id="UP000306808">
    <property type="component" value="Unassembled WGS sequence"/>
</dbReference>
<dbReference type="InterPro" id="IPR033134">
    <property type="entry name" value="Asp/Glu_racemase_AS_2"/>
</dbReference>
<accession>A0A4U0P4S7</accession>
<comment type="caution">
    <text evidence="1">The sequence shown here is derived from an EMBL/GenBank/DDBJ whole genome shotgun (WGS) entry which is preliminary data.</text>
</comment>
<reference evidence="1 2" key="1">
    <citation type="submission" date="2019-04" db="EMBL/GenBank/DDBJ databases">
        <title>Sphingobacterium olei sp. nov., isolated from oil-contaminated soil.</title>
        <authorList>
            <person name="Liu B."/>
        </authorList>
    </citation>
    <scope>NUCLEOTIDE SEQUENCE [LARGE SCALE GENOMIC DNA]</scope>
    <source>
        <strain evidence="1 2">HAL-9</strain>
    </source>
</reference>
<evidence type="ECO:0000313" key="1">
    <source>
        <dbReference type="EMBL" id="TJZ62343.1"/>
    </source>
</evidence>
<dbReference type="GO" id="GO:0016855">
    <property type="term" value="F:racemase and epimerase activity, acting on amino acids and derivatives"/>
    <property type="evidence" value="ECO:0007669"/>
    <property type="project" value="InterPro"/>
</dbReference>